<accession>A0A931FAX2</accession>
<evidence type="ECO:0000256" key="5">
    <source>
        <dbReference type="ARBA" id="ARBA00022833"/>
    </source>
</evidence>
<gene>
    <name evidence="8 15" type="primary">hisD</name>
    <name evidence="15" type="ORF">I0Q91_13435</name>
</gene>
<dbReference type="Pfam" id="PF00815">
    <property type="entry name" value="Histidinol_dh"/>
    <property type="match status" value="1"/>
</dbReference>
<keyword evidence="4 8" id="KW-0479">Metal-binding</keyword>
<feature type="binding site" evidence="8 12">
    <location>
        <position position="232"/>
    </location>
    <ligand>
        <name>substrate</name>
    </ligand>
</feature>
<comment type="pathway">
    <text evidence="8">Amino-acid biosynthesis; L-histidine biosynthesis; L-histidine from 5-phospho-alpha-D-ribose 1-diphosphate: step 9/9.</text>
</comment>
<feature type="binding site" evidence="8 13">
    <location>
        <position position="356"/>
    </location>
    <ligand>
        <name>Zn(2+)</name>
        <dbReference type="ChEBI" id="CHEBI:29105"/>
    </ligand>
</feature>
<feature type="binding site" evidence="8 13">
    <location>
        <position position="415"/>
    </location>
    <ligand>
        <name>Zn(2+)</name>
        <dbReference type="ChEBI" id="CHEBI:29105"/>
    </ligand>
</feature>
<feature type="binding site" evidence="8 11">
    <location>
        <position position="209"/>
    </location>
    <ligand>
        <name>NAD(+)</name>
        <dbReference type="ChEBI" id="CHEBI:57540"/>
    </ligand>
</feature>
<dbReference type="InterPro" id="IPR012131">
    <property type="entry name" value="Hstdl_DH"/>
</dbReference>
<comment type="function">
    <text evidence="1 8">Catalyzes the sequential NAD-dependent oxidations of L-histidinol to L-histidinaldehyde and then to L-histidine.</text>
</comment>
<dbReference type="Gene3D" id="3.40.50.1980">
    <property type="entry name" value="Nitrogenase molybdenum iron protein domain"/>
    <property type="match status" value="2"/>
</dbReference>
<evidence type="ECO:0000256" key="4">
    <source>
        <dbReference type="ARBA" id="ARBA00022723"/>
    </source>
</evidence>
<feature type="binding site" evidence="8 12">
    <location>
        <position position="254"/>
    </location>
    <ligand>
        <name>substrate</name>
    </ligand>
</feature>
<dbReference type="GO" id="GO:0051287">
    <property type="term" value="F:NAD binding"/>
    <property type="evidence" value="ECO:0007669"/>
    <property type="project" value="InterPro"/>
</dbReference>
<dbReference type="GO" id="GO:0008270">
    <property type="term" value="F:zinc ion binding"/>
    <property type="evidence" value="ECO:0007669"/>
    <property type="project" value="UniProtKB-UniRule"/>
</dbReference>
<keyword evidence="8 11" id="KW-0520">NAD</keyword>
<dbReference type="PANTHER" id="PTHR21256">
    <property type="entry name" value="HISTIDINOL DEHYDROGENASE HDH"/>
    <property type="match status" value="1"/>
</dbReference>
<keyword evidence="5 8" id="KW-0862">Zinc</keyword>
<feature type="binding site" evidence="8 11">
    <location>
        <position position="124"/>
    </location>
    <ligand>
        <name>NAD(+)</name>
        <dbReference type="ChEBI" id="CHEBI:57540"/>
    </ligand>
</feature>
<evidence type="ECO:0000256" key="8">
    <source>
        <dbReference type="HAMAP-Rule" id="MF_01024"/>
    </source>
</evidence>
<evidence type="ECO:0000256" key="1">
    <source>
        <dbReference type="ARBA" id="ARBA00003850"/>
    </source>
</evidence>
<evidence type="ECO:0000256" key="3">
    <source>
        <dbReference type="ARBA" id="ARBA00012965"/>
    </source>
</evidence>
<evidence type="ECO:0000256" key="7">
    <source>
        <dbReference type="ARBA" id="ARBA00049489"/>
    </source>
</evidence>
<dbReference type="FunFam" id="3.40.50.1980:FF:000001">
    <property type="entry name" value="Histidinol dehydrogenase"/>
    <property type="match status" value="1"/>
</dbReference>
<evidence type="ECO:0000256" key="10">
    <source>
        <dbReference type="PIRSR" id="PIRSR000099-1"/>
    </source>
</evidence>
<organism evidence="15 16">
    <name type="scientific">Halonatronomonas betaini</name>
    <dbReference type="NCBI Taxonomy" id="2778430"/>
    <lineage>
        <taxon>Bacteria</taxon>
        <taxon>Bacillati</taxon>
        <taxon>Bacillota</taxon>
        <taxon>Clostridia</taxon>
        <taxon>Halanaerobiales</taxon>
        <taxon>Halarsenatibacteraceae</taxon>
        <taxon>Halonatronomonas</taxon>
    </lineage>
</organism>
<feature type="binding site" evidence="8 12">
    <location>
        <position position="356"/>
    </location>
    <ligand>
        <name>substrate</name>
    </ligand>
</feature>
<name>A0A931FAX2_9FIRM</name>
<dbReference type="GO" id="GO:0004399">
    <property type="term" value="F:histidinol dehydrogenase activity"/>
    <property type="evidence" value="ECO:0007669"/>
    <property type="project" value="UniProtKB-UniRule"/>
</dbReference>
<dbReference type="GO" id="GO:0000105">
    <property type="term" value="P:L-histidine biosynthetic process"/>
    <property type="evidence" value="ECO:0007669"/>
    <property type="project" value="UniProtKB-UniRule"/>
</dbReference>
<feature type="binding site" evidence="8 12">
    <location>
        <position position="415"/>
    </location>
    <ligand>
        <name>substrate</name>
    </ligand>
</feature>
<dbReference type="PRINTS" id="PR00083">
    <property type="entry name" value="HOLDHDRGNASE"/>
</dbReference>
<keyword evidence="8" id="KW-0028">Amino-acid biosynthesis</keyword>
<feature type="active site" description="Proton acceptor" evidence="8 10">
    <location>
        <position position="323"/>
    </location>
</feature>
<dbReference type="PIRSF" id="PIRSF000099">
    <property type="entry name" value="Histidinol_dh"/>
    <property type="match status" value="1"/>
</dbReference>
<sequence>MEKINLPGDRKRLEDFLQNKKVDYAGELMENVNSIIEDVVNEGDKALFDFTEKYDGVKLERLSVDKSFLKTSEIDEELLDSLKVAKRRLIDYSKSQLDKSWYKRNENGGFVGEQITPIERVGLYIPGGRAAYPSSVLMTAVPALVAGVNEIVAVSPPGKDGKINPTVARTLDLCGIDEVYSIGGAQAIAALAYGTETIKRVDKIVGPGNKYVTMAKKLVFGQVDIDMLAGPSEVLVIADETAAPDAIASDLLAQAEHDPEARVVLITAEDDIIMEVEDELEKQLEMLKTKETARSSLENYGLIIKVGNLDEAIKASNEIAPEHLELIVNDSLKYIERIKHAGSIFIGKWTPEVAGDYLAGPNHVLPTSGTARFSSPLSVNDFVKSSSLIYFTEEELRNTFTDIERIAESEGLPAHASAARIRLESTGDKND</sequence>
<dbReference type="InterPro" id="IPR016161">
    <property type="entry name" value="Ald_DH/histidinol_DH"/>
</dbReference>
<dbReference type="SUPFAM" id="SSF53720">
    <property type="entry name" value="ALDH-like"/>
    <property type="match status" value="1"/>
</dbReference>
<dbReference type="Gene3D" id="1.20.5.1300">
    <property type="match status" value="1"/>
</dbReference>
<feature type="binding site" evidence="8 11">
    <location>
        <position position="186"/>
    </location>
    <ligand>
        <name>NAD(+)</name>
        <dbReference type="ChEBI" id="CHEBI:57540"/>
    </ligand>
</feature>
<evidence type="ECO:0000256" key="9">
    <source>
        <dbReference type="PIRNR" id="PIRNR000099"/>
    </source>
</evidence>
<dbReference type="InterPro" id="IPR022695">
    <property type="entry name" value="Histidinol_DH_monofunct"/>
</dbReference>
<evidence type="ECO:0000313" key="16">
    <source>
        <dbReference type="Proteomes" id="UP000621436"/>
    </source>
</evidence>
<protein>
    <recommendedName>
        <fullName evidence="3 8">Histidinol dehydrogenase</fullName>
        <shortName evidence="8">HDH</shortName>
        <ecNumber evidence="3 8">1.1.1.23</ecNumber>
    </recommendedName>
</protein>
<evidence type="ECO:0000256" key="12">
    <source>
        <dbReference type="PIRSR" id="PIRSR000099-3"/>
    </source>
</evidence>
<comment type="caution">
    <text evidence="15">The sequence shown here is derived from an EMBL/GenBank/DDBJ whole genome shotgun (WGS) entry which is preliminary data.</text>
</comment>
<dbReference type="HAMAP" id="MF_01024">
    <property type="entry name" value="HisD"/>
    <property type="match status" value="1"/>
</dbReference>
<dbReference type="CDD" id="cd06572">
    <property type="entry name" value="Histidinol_dh"/>
    <property type="match status" value="1"/>
</dbReference>
<dbReference type="EC" id="1.1.1.23" evidence="3 8"/>
<evidence type="ECO:0000256" key="14">
    <source>
        <dbReference type="RuleBase" id="RU004175"/>
    </source>
</evidence>
<keyword evidence="16" id="KW-1185">Reference proteome</keyword>
<evidence type="ECO:0000256" key="2">
    <source>
        <dbReference type="ARBA" id="ARBA00010178"/>
    </source>
</evidence>
<feature type="active site" description="Proton acceptor" evidence="8 10">
    <location>
        <position position="322"/>
    </location>
</feature>
<feature type="binding site" evidence="8 12">
    <location>
        <position position="257"/>
    </location>
    <ligand>
        <name>substrate</name>
    </ligand>
</feature>
<comment type="similarity">
    <text evidence="2 8 9 14">Belongs to the histidinol dehydrogenase family.</text>
</comment>
<evidence type="ECO:0000256" key="11">
    <source>
        <dbReference type="PIRSR" id="PIRSR000099-2"/>
    </source>
</evidence>
<dbReference type="GO" id="GO:0005829">
    <property type="term" value="C:cytosol"/>
    <property type="evidence" value="ECO:0007669"/>
    <property type="project" value="TreeGrafter"/>
</dbReference>
<dbReference type="PANTHER" id="PTHR21256:SF2">
    <property type="entry name" value="HISTIDINE BIOSYNTHESIS TRIFUNCTIONAL PROTEIN"/>
    <property type="match status" value="1"/>
</dbReference>
<keyword evidence="8" id="KW-0368">Histidine biosynthesis</keyword>
<dbReference type="NCBIfam" id="TIGR00069">
    <property type="entry name" value="hisD"/>
    <property type="match status" value="1"/>
</dbReference>
<keyword evidence="6 8" id="KW-0560">Oxidoreductase</keyword>
<feature type="binding site" evidence="8 13">
    <location>
        <position position="254"/>
    </location>
    <ligand>
        <name>Zn(2+)</name>
        <dbReference type="ChEBI" id="CHEBI:29105"/>
    </ligand>
</feature>
<dbReference type="EMBL" id="JADPIE010000009">
    <property type="protein sequence ID" value="MBF8438089.1"/>
    <property type="molecule type" value="Genomic_DNA"/>
</dbReference>
<feature type="binding site" evidence="8 12">
    <location>
        <position position="410"/>
    </location>
    <ligand>
        <name>substrate</name>
    </ligand>
</feature>
<feature type="binding site" evidence="8 13">
    <location>
        <position position="257"/>
    </location>
    <ligand>
        <name>Zn(2+)</name>
        <dbReference type="ChEBI" id="CHEBI:29105"/>
    </ligand>
</feature>
<reference evidence="15" key="1">
    <citation type="submission" date="2020-11" db="EMBL/GenBank/DDBJ databases">
        <title>Halonatronomonas betainensis gen. nov., sp. nov. a novel haloalkaliphilic representative of the family Halanaerobiacae capable of betaine degradation.</title>
        <authorList>
            <person name="Boltyanskaya Y."/>
            <person name="Kevbrin V."/>
            <person name="Detkova E."/>
            <person name="Grouzdev D.S."/>
            <person name="Koziaeva V."/>
            <person name="Zhilina T."/>
        </authorList>
    </citation>
    <scope>NUCLEOTIDE SEQUENCE</scope>
    <source>
        <strain evidence="15">Z-7014</strain>
    </source>
</reference>
<comment type="catalytic activity">
    <reaction evidence="7 8">
        <text>L-histidinol + 2 NAD(+) + H2O = L-histidine + 2 NADH + 3 H(+)</text>
        <dbReference type="Rhea" id="RHEA:20641"/>
        <dbReference type="ChEBI" id="CHEBI:15377"/>
        <dbReference type="ChEBI" id="CHEBI:15378"/>
        <dbReference type="ChEBI" id="CHEBI:57540"/>
        <dbReference type="ChEBI" id="CHEBI:57595"/>
        <dbReference type="ChEBI" id="CHEBI:57699"/>
        <dbReference type="ChEBI" id="CHEBI:57945"/>
        <dbReference type="EC" id="1.1.1.23"/>
    </reaction>
</comment>
<dbReference type="PROSITE" id="PS00611">
    <property type="entry name" value="HISOL_DEHYDROGENASE"/>
    <property type="match status" value="1"/>
</dbReference>
<dbReference type="FunFam" id="3.40.50.1980:FF:000026">
    <property type="entry name" value="Histidinol dehydrogenase"/>
    <property type="match status" value="1"/>
</dbReference>
<comment type="cofactor">
    <cofactor evidence="8 13">
        <name>Zn(2+)</name>
        <dbReference type="ChEBI" id="CHEBI:29105"/>
    </cofactor>
    <text evidence="8 13">Binds 1 zinc ion per subunit.</text>
</comment>
<proteinExistence type="inferred from homology"/>
<dbReference type="AlphaFoldDB" id="A0A931FAX2"/>
<feature type="binding site" evidence="8 12">
    <location>
        <position position="323"/>
    </location>
    <ligand>
        <name>substrate</name>
    </ligand>
</feature>
<dbReference type="Proteomes" id="UP000621436">
    <property type="component" value="Unassembled WGS sequence"/>
</dbReference>
<evidence type="ECO:0000256" key="6">
    <source>
        <dbReference type="ARBA" id="ARBA00023002"/>
    </source>
</evidence>
<evidence type="ECO:0000313" key="15">
    <source>
        <dbReference type="EMBL" id="MBF8438089.1"/>
    </source>
</evidence>
<dbReference type="InterPro" id="IPR001692">
    <property type="entry name" value="Histidinol_DH_CS"/>
</dbReference>
<evidence type="ECO:0000256" key="13">
    <source>
        <dbReference type="PIRSR" id="PIRSR000099-4"/>
    </source>
</evidence>
<dbReference type="RefSeq" id="WP_270455186.1">
    <property type="nucleotide sequence ID" value="NZ_JADPIE010000009.1"/>
</dbReference>